<organism evidence="2 3">
    <name type="scientific">Helicobacter fennelliae MRY12-0050</name>
    <dbReference type="NCBI Taxonomy" id="1325130"/>
    <lineage>
        <taxon>Bacteria</taxon>
        <taxon>Pseudomonadati</taxon>
        <taxon>Campylobacterota</taxon>
        <taxon>Epsilonproteobacteria</taxon>
        <taxon>Campylobacterales</taxon>
        <taxon>Helicobacteraceae</taxon>
        <taxon>Helicobacter</taxon>
    </lineage>
</organism>
<keyword evidence="1" id="KW-1133">Transmembrane helix</keyword>
<evidence type="ECO:0000256" key="1">
    <source>
        <dbReference type="SAM" id="Phobius"/>
    </source>
</evidence>
<reference evidence="2 3" key="1">
    <citation type="journal article" date="2013" name="Genome Announc.">
        <title>Draft Genome Sequence of Helicobacter fennelliae Strain MRY12-0050, Isolated from a Bacteremia Patient.</title>
        <authorList>
            <person name="Rimbara E."/>
            <person name="Matsui M."/>
            <person name="Mori S."/>
            <person name="Suzuki S."/>
            <person name="Suzuki M."/>
            <person name="Kim H."/>
            <person name="Sekizuka T."/>
            <person name="Kuroda M."/>
            <person name="Shibayama K."/>
        </authorList>
    </citation>
    <scope>NUCLEOTIDE SEQUENCE [LARGE SCALE GENOMIC DNA]</scope>
    <source>
        <strain evidence="2 3">MRY12-0050</strain>
    </source>
</reference>
<keyword evidence="3" id="KW-1185">Reference proteome</keyword>
<keyword evidence="1" id="KW-0812">Transmembrane</keyword>
<protein>
    <submittedName>
        <fullName evidence="2">Uncharacterized protein</fullName>
    </submittedName>
</protein>
<keyword evidence="1" id="KW-0472">Membrane</keyword>
<evidence type="ECO:0000313" key="2">
    <source>
        <dbReference type="EMBL" id="GAD18826.1"/>
    </source>
</evidence>
<proteinExistence type="predicted"/>
<comment type="caution">
    <text evidence="2">The sequence shown here is derived from an EMBL/GenBank/DDBJ whole genome shotgun (WGS) entry which is preliminary data.</text>
</comment>
<evidence type="ECO:0000313" key="3">
    <source>
        <dbReference type="Proteomes" id="UP000018143"/>
    </source>
</evidence>
<name>T1D0T8_9HELI</name>
<dbReference type="RefSeq" id="WP_023947736.1">
    <property type="nucleotide sequence ID" value="NZ_BASD01000009.1"/>
</dbReference>
<feature type="transmembrane region" description="Helical" evidence="1">
    <location>
        <begin position="12"/>
        <end position="34"/>
    </location>
</feature>
<dbReference type="Proteomes" id="UP000018143">
    <property type="component" value="Unassembled WGS sequence"/>
</dbReference>
<gene>
    <name evidence="2" type="ORF">HFN_2238</name>
</gene>
<accession>T1D0T8</accession>
<dbReference type="STRING" id="1325130.HFN_2238"/>
<dbReference type="AlphaFoldDB" id="T1D0T8"/>
<dbReference type="EMBL" id="BASD01000009">
    <property type="protein sequence ID" value="GAD18826.1"/>
    <property type="molecule type" value="Genomic_DNA"/>
</dbReference>
<sequence>MLDDKPMEFGGAFWVGIIAIIVCVPVGNLMIMYFQNQSKYPKCGKVFCIDYLDTKTITESTISKIANNKKEHYRVGVKRITWKCKSCGYESEGDVKYKEKV</sequence>